<evidence type="ECO:0000313" key="1">
    <source>
        <dbReference type="EMBL" id="QNF32453.1"/>
    </source>
</evidence>
<dbReference type="PANTHER" id="PTHR12083:SF9">
    <property type="entry name" value="BIFUNCTIONAL POLYNUCLEOTIDE PHOSPHATASE_KINASE"/>
    <property type="match status" value="1"/>
</dbReference>
<protein>
    <submittedName>
        <fullName evidence="1">AAA family ATPase</fullName>
    </submittedName>
</protein>
<dbReference type="PANTHER" id="PTHR12083">
    <property type="entry name" value="BIFUNCTIONAL POLYNUCLEOTIDE PHOSPHATASE/KINASE"/>
    <property type="match status" value="1"/>
</dbReference>
<keyword evidence="2" id="KW-1185">Reference proteome</keyword>
<dbReference type="GO" id="GO:0006281">
    <property type="term" value="P:DNA repair"/>
    <property type="evidence" value="ECO:0007669"/>
    <property type="project" value="TreeGrafter"/>
</dbReference>
<reference evidence="1 2" key="1">
    <citation type="journal article" date="2018" name="Int. J. Syst. Evol. Microbiol.">
        <title>Adhaeribacter swui sp. nov., isolated from wet mud.</title>
        <authorList>
            <person name="Kim D.U."/>
            <person name="Kim K.W."/>
            <person name="Kang M.S."/>
            <person name="Kim J.Y."/>
            <person name="Jang J.H."/>
            <person name="Kim M.K."/>
        </authorList>
    </citation>
    <scope>NUCLEOTIDE SEQUENCE [LARGE SCALE GENOMIC DNA]</scope>
    <source>
        <strain evidence="1 2">KCTC 52873</strain>
    </source>
</reference>
<name>A0A7G7G5L9_9BACT</name>
<dbReference type="EMBL" id="CP055156">
    <property type="protein sequence ID" value="QNF32453.1"/>
    <property type="molecule type" value="Genomic_DNA"/>
</dbReference>
<accession>A0A7G7G5L9</accession>
<dbReference type="GO" id="GO:0046403">
    <property type="term" value="F:polynucleotide 3'-phosphatase activity"/>
    <property type="evidence" value="ECO:0007669"/>
    <property type="project" value="TreeGrafter"/>
</dbReference>
<dbReference type="SUPFAM" id="SSF52540">
    <property type="entry name" value="P-loop containing nucleoside triphosphate hydrolases"/>
    <property type="match status" value="1"/>
</dbReference>
<dbReference type="Proteomes" id="UP000515237">
    <property type="component" value="Chromosome"/>
</dbReference>
<evidence type="ECO:0000313" key="2">
    <source>
        <dbReference type="Proteomes" id="UP000515237"/>
    </source>
</evidence>
<dbReference type="GO" id="GO:0003690">
    <property type="term" value="F:double-stranded DNA binding"/>
    <property type="evidence" value="ECO:0007669"/>
    <property type="project" value="TreeGrafter"/>
</dbReference>
<gene>
    <name evidence="1" type="ORF">HUW51_06815</name>
</gene>
<proteinExistence type="predicted"/>
<dbReference type="Gene3D" id="3.40.50.300">
    <property type="entry name" value="P-loop containing nucleotide triphosphate hydrolases"/>
    <property type="match status" value="1"/>
</dbReference>
<dbReference type="KEGG" id="aswu:HUW51_06815"/>
<dbReference type="AlphaFoldDB" id="A0A7G7G5L9"/>
<organism evidence="1 2">
    <name type="scientific">Adhaeribacter swui</name>
    <dbReference type="NCBI Taxonomy" id="2086471"/>
    <lineage>
        <taxon>Bacteria</taxon>
        <taxon>Pseudomonadati</taxon>
        <taxon>Bacteroidota</taxon>
        <taxon>Cytophagia</taxon>
        <taxon>Cytophagales</taxon>
        <taxon>Hymenobacteraceae</taxon>
        <taxon>Adhaeribacter</taxon>
    </lineage>
</organism>
<sequence>MQAVIFIGIPASGKSFFYKERFFNSHVRISMDLLKTRKREDQFLKLCLGTHSQFLVDNTNPTKEERAKYINLAKDKKYRVIGYFFASSVSAALERNKLRKGKDRIKDVGVVSFYKKLVLPDFAEGFDELFYVQLQQQEFVVRAWQDNVAQG</sequence>
<dbReference type="GO" id="GO:0046404">
    <property type="term" value="F:ATP-dependent polydeoxyribonucleotide 5'-hydroxyl-kinase activity"/>
    <property type="evidence" value="ECO:0007669"/>
    <property type="project" value="TreeGrafter"/>
</dbReference>
<dbReference type="InterPro" id="IPR027417">
    <property type="entry name" value="P-loop_NTPase"/>
</dbReference>